<dbReference type="Pfam" id="PF01464">
    <property type="entry name" value="SLT"/>
    <property type="match status" value="1"/>
</dbReference>
<keyword evidence="1" id="KW-0812">Transmembrane</keyword>
<dbReference type="InterPro" id="IPR010658">
    <property type="entry name" value="Nodulin-like"/>
</dbReference>
<reference evidence="4 5" key="1">
    <citation type="journal article" date="2023" name="Int. J. Mol. Sci.">
        <title>De Novo Assembly and Annotation of 11 Diverse Shrub Willow (Salix) Genomes Reveals Novel Gene Organization in Sex-Linked Regions.</title>
        <authorList>
            <person name="Hyden B."/>
            <person name="Feng K."/>
            <person name="Yates T.B."/>
            <person name="Jawdy S."/>
            <person name="Cereghino C."/>
            <person name="Smart L.B."/>
            <person name="Muchero W."/>
        </authorList>
    </citation>
    <scope>NUCLEOTIDE SEQUENCE [LARGE SCALE GENOMIC DNA]</scope>
    <source>
        <tissue evidence="4">Shoot tip</tissue>
    </source>
</reference>
<keyword evidence="1" id="KW-1133">Transmembrane helix</keyword>
<evidence type="ECO:0000313" key="4">
    <source>
        <dbReference type="EMBL" id="KAJ6421783.1"/>
    </source>
</evidence>
<sequence length="165" mass="19248">MFMNVECVKTINSPFHFDQVFPTQASCLSLSFGQKRLHCFTRYFFKHYFYQALRILRKCLFRRYLPQWVVLFMAAFMGFFGHGLQLLVIRNTISLPSFLCNDCFLLAVLVSRNKPLVSGRIDMICAIAELESDRQPLSTKWYGKKTKETALGIMQILPKTAEWLV</sequence>
<evidence type="ECO:0000259" key="2">
    <source>
        <dbReference type="Pfam" id="PF01464"/>
    </source>
</evidence>
<feature type="domain" description="Nodulin-like" evidence="3">
    <location>
        <begin position="62"/>
        <end position="101"/>
    </location>
</feature>
<dbReference type="EMBL" id="JAPFFJ010000008">
    <property type="protein sequence ID" value="KAJ6421783.1"/>
    <property type="molecule type" value="Genomic_DNA"/>
</dbReference>
<dbReference type="InterPro" id="IPR008258">
    <property type="entry name" value="Transglycosylase_SLT_dom_1"/>
</dbReference>
<feature type="domain" description="Transglycosylase SLT" evidence="2">
    <location>
        <begin position="122"/>
        <end position="164"/>
    </location>
</feature>
<protein>
    <recommendedName>
        <fullName evidence="6">Transglycosylase SLT domain-containing protein</fullName>
    </recommendedName>
</protein>
<dbReference type="InterPro" id="IPR023346">
    <property type="entry name" value="Lysozyme-like_dom_sf"/>
</dbReference>
<evidence type="ECO:0000256" key="1">
    <source>
        <dbReference type="SAM" id="Phobius"/>
    </source>
</evidence>
<proteinExistence type="predicted"/>
<dbReference type="PANTHER" id="PTHR37179">
    <property type="entry name" value="TRANSGLYCOSYLASE"/>
    <property type="match status" value="1"/>
</dbReference>
<name>A0AAD6PAV1_9ROSI</name>
<dbReference type="SUPFAM" id="SSF53955">
    <property type="entry name" value="Lysozyme-like"/>
    <property type="match status" value="1"/>
</dbReference>
<comment type="caution">
    <text evidence="4">The sequence shown here is derived from an EMBL/GenBank/DDBJ whole genome shotgun (WGS) entry which is preliminary data.</text>
</comment>
<evidence type="ECO:0000313" key="5">
    <source>
        <dbReference type="Proteomes" id="UP001162972"/>
    </source>
</evidence>
<keyword evidence="1" id="KW-0472">Membrane</keyword>
<gene>
    <name evidence="4" type="ORF">OIU84_029054</name>
</gene>
<dbReference type="Proteomes" id="UP001162972">
    <property type="component" value="Chromosome 17"/>
</dbReference>
<keyword evidence="5" id="KW-1185">Reference proteome</keyword>
<evidence type="ECO:0008006" key="6">
    <source>
        <dbReference type="Google" id="ProtNLM"/>
    </source>
</evidence>
<feature type="transmembrane region" description="Helical" evidence="1">
    <location>
        <begin position="64"/>
        <end position="87"/>
    </location>
</feature>
<organism evidence="4 5">
    <name type="scientific">Salix udensis</name>
    <dbReference type="NCBI Taxonomy" id="889485"/>
    <lineage>
        <taxon>Eukaryota</taxon>
        <taxon>Viridiplantae</taxon>
        <taxon>Streptophyta</taxon>
        <taxon>Embryophyta</taxon>
        <taxon>Tracheophyta</taxon>
        <taxon>Spermatophyta</taxon>
        <taxon>Magnoliopsida</taxon>
        <taxon>eudicotyledons</taxon>
        <taxon>Gunneridae</taxon>
        <taxon>Pentapetalae</taxon>
        <taxon>rosids</taxon>
        <taxon>fabids</taxon>
        <taxon>Malpighiales</taxon>
        <taxon>Salicaceae</taxon>
        <taxon>Saliceae</taxon>
        <taxon>Salix</taxon>
    </lineage>
</organism>
<evidence type="ECO:0000259" key="3">
    <source>
        <dbReference type="Pfam" id="PF06813"/>
    </source>
</evidence>
<dbReference type="AlphaFoldDB" id="A0AAD6PAV1"/>
<dbReference type="Pfam" id="PF06813">
    <property type="entry name" value="Nodulin-like"/>
    <property type="match status" value="1"/>
</dbReference>
<feature type="non-terminal residue" evidence="4">
    <location>
        <position position="165"/>
    </location>
</feature>
<dbReference type="PANTHER" id="PTHR37179:SF1">
    <property type="entry name" value="TRANSGLYCOSYLASE"/>
    <property type="match status" value="1"/>
</dbReference>
<accession>A0AAD6PAV1</accession>